<gene>
    <name evidence="1" type="ORF">JOF54_001139</name>
</gene>
<reference evidence="1 2" key="1">
    <citation type="submission" date="2021-03" db="EMBL/GenBank/DDBJ databases">
        <title>Sequencing the genomes of 1000 actinobacteria strains.</title>
        <authorList>
            <person name="Klenk H.-P."/>
        </authorList>
    </citation>
    <scope>NUCLEOTIDE SEQUENCE [LARGE SCALE GENOMIC DNA]</scope>
    <source>
        <strain evidence="1 2">DSM 12936</strain>
    </source>
</reference>
<keyword evidence="2" id="KW-1185">Reference proteome</keyword>
<evidence type="ECO:0000313" key="2">
    <source>
        <dbReference type="Proteomes" id="UP000758168"/>
    </source>
</evidence>
<proteinExistence type="predicted"/>
<evidence type="ECO:0000313" key="1">
    <source>
        <dbReference type="EMBL" id="MBP2416217.1"/>
    </source>
</evidence>
<accession>A0ABS4Z668</accession>
<name>A0ABS4Z668_9ACTN</name>
<sequence length="33" mass="3598">MSRPGPDDEELAVEVLADLMARVDGRRPSRTSA</sequence>
<dbReference type="Proteomes" id="UP000758168">
    <property type="component" value="Unassembled WGS sequence"/>
</dbReference>
<comment type="caution">
    <text evidence="1">The sequence shown here is derived from an EMBL/GenBank/DDBJ whole genome shotgun (WGS) entry which is preliminary data.</text>
</comment>
<dbReference type="EMBL" id="JAGIOB010000001">
    <property type="protein sequence ID" value="MBP2416217.1"/>
    <property type="molecule type" value="Genomic_DNA"/>
</dbReference>
<protein>
    <submittedName>
        <fullName evidence="1">Uncharacterized protein</fullName>
    </submittedName>
</protein>
<organism evidence="1 2">
    <name type="scientific">Microlunatus capsulatus</name>
    <dbReference type="NCBI Taxonomy" id="99117"/>
    <lineage>
        <taxon>Bacteria</taxon>
        <taxon>Bacillati</taxon>
        <taxon>Actinomycetota</taxon>
        <taxon>Actinomycetes</taxon>
        <taxon>Propionibacteriales</taxon>
        <taxon>Propionibacteriaceae</taxon>
        <taxon>Microlunatus</taxon>
    </lineage>
</organism>